<dbReference type="AlphaFoldDB" id="Q2JCB6"/>
<organism evidence="1 2">
    <name type="scientific">Frankia casuarinae (strain DSM 45818 / CECT 9043 / HFP020203 / CcI3)</name>
    <dbReference type="NCBI Taxonomy" id="106370"/>
    <lineage>
        <taxon>Bacteria</taxon>
        <taxon>Bacillati</taxon>
        <taxon>Actinomycetota</taxon>
        <taxon>Actinomycetes</taxon>
        <taxon>Frankiales</taxon>
        <taxon>Frankiaceae</taxon>
        <taxon>Frankia</taxon>
    </lineage>
</organism>
<gene>
    <name evidence="1" type="ordered locus">Francci3_1700</name>
</gene>
<dbReference type="KEGG" id="fra:Francci3_1700"/>
<accession>Q2JCB6</accession>
<reference evidence="1 2" key="1">
    <citation type="journal article" date="2007" name="Genome Res.">
        <title>Genome characteristics of facultatively symbiotic Frankia sp. strains reflect host range and host plant biogeography.</title>
        <authorList>
            <person name="Normand P."/>
            <person name="Lapierre P."/>
            <person name="Tisa L.S."/>
            <person name="Gogarten J.P."/>
            <person name="Alloisio N."/>
            <person name="Bagnarol E."/>
            <person name="Bassi C.A."/>
            <person name="Berry A.M."/>
            <person name="Bickhart D.M."/>
            <person name="Choisne N."/>
            <person name="Couloux A."/>
            <person name="Cournoyer B."/>
            <person name="Cruveiller S."/>
            <person name="Daubin V."/>
            <person name="Demange N."/>
            <person name="Francino M.P."/>
            <person name="Goltsman E."/>
            <person name="Huang Y."/>
            <person name="Kopp O.R."/>
            <person name="Labarre L."/>
            <person name="Lapidus A."/>
            <person name="Lavire C."/>
            <person name="Marechal J."/>
            <person name="Martinez M."/>
            <person name="Mastronunzio J.E."/>
            <person name="Mullin B.C."/>
            <person name="Niemann J."/>
            <person name="Pujic P."/>
            <person name="Rawnsley T."/>
            <person name="Rouy Z."/>
            <person name="Schenowitz C."/>
            <person name="Sellstedt A."/>
            <person name="Tavares F."/>
            <person name="Tomkins J.P."/>
            <person name="Vallenet D."/>
            <person name="Valverde C."/>
            <person name="Wall L.G."/>
            <person name="Wang Y."/>
            <person name="Medigue C."/>
            <person name="Benson D.R."/>
        </authorList>
    </citation>
    <scope>NUCLEOTIDE SEQUENCE [LARGE SCALE GENOMIC DNA]</scope>
    <source>
        <strain evidence="2">DSM 45818 / CECT 9043 / CcI3</strain>
    </source>
</reference>
<proteinExistence type="predicted"/>
<dbReference type="EMBL" id="CP000249">
    <property type="protein sequence ID" value="ABD11076.1"/>
    <property type="molecule type" value="Genomic_DNA"/>
</dbReference>
<sequence length="131" mass="13719">MQVLADADNLAARWMTVTMRIVGGYGCAVTAAGAAGRLAAVRWPAQCRLVAAEGWQRADLALAGAYRSDEAPLLLVTGDGDFAYLASRHPGPVAVAGVLVARALRDTATVIDLARDGAAPLVRWLNHVSPR</sequence>
<evidence type="ECO:0000313" key="1">
    <source>
        <dbReference type="EMBL" id="ABD11076.1"/>
    </source>
</evidence>
<keyword evidence="2" id="KW-1185">Reference proteome</keyword>
<dbReference type="Proteomes" id="UP000001937">
    <property type="component" value="Chromosome"/>
</dbReference>
<dbReference type="HOGENOM" id="CLU_1924493_0_0_11"/>
<protein>
    <recommendedName>
        <fullName evidence="3">NYN domain-containing protein</fullName>
    </recommendedName>
</protein>
<evidence type="ECO:0008006" key="3">
    <source>
        <dbReference type="Google" id="ProtNLM"/>
    </source>
</evidence>
<name>Q2JCB6_FRACC</name>
<evidence type="ECO:0000313" key="2">
    <source>
        <dbReference type="Proteomes" id="UP000001937"/>
    </source>
</evidence>